<organism evidence="3 4">
    <name type="scientific">Aspergillus wentii DTO 134E9</name>
    <dbReference type="NCBI Taxonomy" id="1073089"/>
    <lineage>
        <taxon>Eukaryota</taxon>
        <taxon>Fungi</taxon>
        <taxon>Dikarya</taxon>
        <taxon>Ascomycota</taxon>
        <taxon>Pezizomycotina</taxon>
        <taxon>Eurotiomycetes</taxon>
        <taxon>Eurotiomycetidae</taxon>
        <taxon>Eurotiales</taxon>
        <taxon>Aspergillaceae</taxon>
        <taxon>Aspergillus</taxon>
        <taxon>Aspergillus subgen. Cremei</taxon>
    </lineage>
</organism>
<dbReference type="InterPro" id="IPR046341">
    <property type="entry name" value="SET_dom_sf"/>
</dbReference>
<dbReference type="GeneID" id="63745637"/>
<dbReference type="PROSITE" id="PS50280">
    <property type="entry name" value="SET"/>
    <property type="match status" value="1"/>
</dbReference>
<dbReference type="SUPFAM" id="SSF82199">
    <property type="entry name" value="SET domain"/>
    <property type="match status" value="1"/>
</dbReference>
<feature type="compositionally biased region" description="Low complexity" evidence="1">
    <location>
        <begin position="10"/>
        <end position="22"/>
    </location>
</feature>
<sequence length="359" mass="41331">MAVGIATSNTTTIHKPKATTTTQNNSVLPSNQRWIHPHLSPSHDPLKGRRLQATAPIKAGELLMVDVPYTVVPVVDDPQCSNELVCSNPHCRRKVPRHAPARVGCPNSCLPEVVWCNRDSCYRAGKTLHDFECEWLRKYTHVLRTQEGEYFFSVLWMIVRVIAARYIEEQSKHSVILNQRFSTGYKAMQELCDNRGLWPAQDTLDWKDLAERFICNDESPLPDKLPVEEVLNLFCQQESNSFGLYPRETGRMPQPGELFHEVEQYAAAVYPSASLANHSCFPNIVRKPDEYARMTFTAMRDIPAGEECCISYFDLRQTVDYSDRQRYLRNRFYFGCLCERCEEEKPSEQEIWAALPFDL</sequence>
<evidence type="ECO:0000259" key="2">
    <source>
        <dbReference type="PROSITE" id="PS50280"/>
    </source>
</evidence>
<feature type="domain" description="SET" evidence="2">
    <location>
        <begin position="37"/>
        <end position="313"/>
    </location>
</feature>
<dbReference type="PANTHER" id="PTHR12197">
    <property type="entry name" value="HISTONE-LYSINE N-METHYLTRANSFERASE SMYD"/>
    <property type="match status" value="1"/>
</dbReference>
<dbReference type="InterPro" id="IPR001214">
    <property type="entry name" value="SET_dom"/>
</dbReference>
<dbReference type="RefSeq" id="XP_040687176.1">
    <property type="nucleotide sequence ID" value="XM_040829789.1"/>
</dbReference>
<dbReference type="AlphaFoldDB" id="A0A1L9REZ4"/>
<accession>A0A1L9REZ4</accession>
<dbReference type="InterPro" id="IPR050869">
    <property type="entry name" value="H3K4_H4K5_MeTrfase"/>
</dbReference>
<name>A0A1L9REZ4_ASPWE</name>
<dbReference type="Gene3D" id="6.10.140.2220">
    <property type="match status" value="1"/>
</dbReference>
<dbReference type="STRING" id="1073089.A0A1L9REZ4"/>
<feature type="region of interest" description="Disordered" evidence="1">
    <location>
        <begin position="1"/>
        <end position="25"/>
    </location>
</feature>
<proteinExistence type="predicted"/>
<dbReference type="Proteomes" id="UP000184383">
    <property type="component" value="Unassembled WGS sequence"/>
</dbReference>
<gene>
    <name evidence="3" type="ORF">ASPWEDRAFT_160312</name>
</gene>
<evidence type="ECO:0000313" key="4">
    <source>
        <dbReference type="Proteomes" id="UP000184383"/>
    </source>
</evidence>
<protein>
    <recommendedName>
        <fullName evidence="2">SET domain-containing protein</fullName>
    </recommendedName>
</protein>
<dbReference type="CDD" id="cd20071">
    <property type="entry name" value="SET_SMYD"/>
    <property type="match status" value="1"/>
</dbReference>
<dbReference type="PANTHER" id="PTHR12197:SF292">
    <property type="entry name" value="SET DOMAIN-CONTAINING PROTEIN"/>
    <property type="match status" value="1"/>
</dbReference>
<reference evidence="4" key="1">
    <citation type="journal article" date="2017" name="Genome Biol.">
        <title>Comparative genomics reveals high biological diversity and specific adaptations in the industrially and medically important fungal genus Aspergillus.</title>
        <authorList>
            <person name="de Vries R.P."/>
            <person name="Riley R."/>
            <person name="Wiebenga A."/>
            <person name="Aguilar-Osorio G."/>
            <person name="Amillis S."/>
            <person name="Uchima C.A."/>
            <person name="Anderluh G."/>
            <person name="Asadollahi M."/>
            <person name="Askin M."/>
            <person name="Barry K."/>
            <person name="Battaglia E."/>
            <person name="Bayram O."/>
            <person name="Benocci T."/>
            <person name="Braus-Stromeyer S.A."/>
            <person name="Caldana C."/>
            <person name="Canovas D."/>
            <person name="Cerqueira G.C."/>
            <person name="Chen F."/>
            <person name="Chen W."/>
            <person name="Choi C."/>
            <person name="Clum A."/>
            <person name="Dos Santos R.A."/>
            <person name="Damasio A.R."/>
            <person name="Diallinas G."/>
            <person name="Emri T."/>
            <person name="Fekete E."/>
            <person name="Flipphi M."/>
            <person name="Freyberg S."/>
            <person name="Gallo A."/>
            <person name="Gournas C."/>
            <person name="Habgood R."/>
            <person name="Hainaut M."/>
            <person name="Harispe M.L."/>
            <person name="Henrissat B."/>
            <person name="Hilden K.S."/>
            <person name="Hope R."/>
            <person name="Hossain A."/>
            <person name="Karabika E."/>
            <person name="Karaffa L."/>
            <person name="Karanyi Z."/>
            <person name="Krasevec N."/>
            <person name="Kuo A."/>
            <person name="Kusch H."/>
            <person name="LaButti K."/>
            <person name="Lagendijk E.L."/>
            <person name="Lapidus A."/>
            <person name="Levasseur A."/>
            <person name="Lindquist E."/>
            <person name="Lipzen A."/>
            <person name="Logrieco A.F."/>
            <person name="MacCabe A."/>
            <person name="Maekelae M.R."/>
            <person name="Malavazi I."/>
            <person name="Melin P."/>
            <person name="Meyer V."/>
            <person name="Mielnichuk N."/>
            <person name="Miskei M."/>
            <person name="Molnar A.P."/>
            <person name="Mule G."/>
            <person name="Ngan C.Y."/>
            <person name="Orejas M."/>
            <person name="Orosz E."/>
            <person name="Ouedraogo J.P."/>
            <person name="Overkamp K.M."/>
            <person name="Park H.-S."/>
            <person name="Perrone G."/>
            <person name="Piumi F."/>
            <person name="Punt P.J."/>
            <person name="Ram A.F."/>
            <person name="Ramon A."/>
            <person name="Rauscher S."/>
            <person name="Record E."/>
            <person name="Riano-Pachon D.M."/>
            <person name="Robert V."/>
            <person name="Roehrig J."/>
            <person name="Ruller R."/>
            <person name="Salamov A."/>
            <person name="Salih N.S."/>
            <person name="Samson R.A."/>
            <person name="Sandor E."/>
            <person name="Sanguinetti M."/>
            <person name="Schuetze T."/>
            <person name="Sepcic K."/>
            <person name="Shelest E."/>
            <person name="Sherlock G."/>
            <person name="Sophianopoulou V."/>
            <person name="Squina F.M."/>
            <person name="Sun H."/>
            <person name="Susca A."/>
            <person name="Todd R.B."/>
            <person name="Tsang A."/>
            <person name="Unkles S.E."/>
            <person name="van de Wiele N."/>
            <person name="van Rossen-Uffink D."/>
            <person name="Oliveira J.V."/>
            <person name="Vesth T.C."/>
            <person name="Visser J."/>
            <person name="Yu J.-H."/>
            <person name="Zhou M."/>
            <person name="Andersen M.R."/>
            <person name="Archer D.B."/>
            <person name="Baker S.E."/>
            <person name="Benoit I."/>
            <person name="Brakhage A.A."/>
            <person name="Braus G.H."/>
            <person name="Fischer R."/>
            <person name="Frisvad J.C."/>
            <person name="Goldman G.H."/>
            <person name="Houbraken J."/>
            <person name="Oakley B."/>
            <person name="Pocsi I."/>
            <person name="Scazzocchio C."/>
            <person name="Seiboth B."/>
            <person name="vanKuyk P.A."/>
            <person name="Wortman J."/>
            <person name="Dyer P.S."/>
            <person name="Grigoriev I.V."/>
        </authorList>
    </citation>
    <scope>NUCLEOTIDE SEQUENCE [LARGE SCALE GENOMIC DNA]</scope>
    <source>
        <strain evidence="4">DTO 134E9</strain>
    </source>
</reference>
<dbReference type="OrthoDB" id="1028014at2759"/>
<dbReference type="EMBL" id="KV878214">
    <property type="protein sequence ID" value="OJJ33499.1"/>
    <property type="molecule type" value="Genomic_DNA"/>
</dbReference>
<dbReference type="Gene3D" id="1.10.220.160">
    <property type="match status" value="1"/>
</dbReference>
<evidence type="ECO:0000256" key="1">
    <source>
        <dbReference type="SAM" id="MobiDB-lite"/>
    </source>
</evidence>
<dbReference type="Pfam" id="PF00856">
    <property type="entry name" value="SET"/>
    <property type="match status" value="1"/>
</dbReference>
<evidence type="ECO:0000313" key="3">
    <source>
        <dbReference type="EMBL" id="OJJ33499.1"/>
    </source>
</evidence>
<dbReference type="VEuPathDB" id="FungiDB:ASPWEDRAFT_160312"/>
<keyword evidence="4" id="KW-1185">Reference proteome</keyword>
<dbReference type="Gene3D" id="2.170.270.10">
    <property type="entry name" value="SET domain"/>
    <property type="match status" value="1"/>
</dbReference>